<dbReference type="InterPro" id="IPR002347">
    <property type="entry name" value="SDR_fam"/>
</dbReference>
<dbReference type="PRINTS" id="PR00081">
    <property type="entry name" value="GDHRDH"/>
</dbReference>
<reference evidence="3 4" key="1">
    <citation type="submission" date="2023-07" db="EMBL/GenBank/DDBJ databases">
        <title>Genomic Encyclopedia of Type Strains, Phase IV (KMG-IV): sequencing the most valuable type-strain genomes for metagenomic binning, comparative biology and taxonomic classification.</title>
        <authorList>
            <person name="Goeker M."/>
        </authorList>
    </citation>
    <scope>NUCLEOTIDE SEQUENCE [LARGE SCALE GENOMIC DNA]</scope>
    <source>
        <strain evidence="3 4">DSM 19619</strain>
    </source>
</reference>
<evidence type="ECO:0000313" key="3">
    <source>
        <dbReference type="EMBL" id="MDQ0467029.1"/>
    </source>
</evidence>
<dbReference type="SUPFAM" id="SSF51735">
    <property type="entry name" value="NAD(P)-binding Rossmann-fold domains"/>
    <property type="match status" value="1"/>
</dbReference>
<dbReference type="Pfam" id="PF13561">
    <property type="entry name" value="adh_short_C2"/>
    <property type="match status" value="1"/>
</dbReference>
<dbReference type="Proteomes" id="UP001242480">
    <property type="component" value="Unassembled WGS sequence"/>
</dbReference>
<dbReference type="EMBL" id="JAUSVX010000001">
    <property type="protein sequence ID" value="MDQ0467029.1"/>
    <property type="molecule type" value="Genomic_DNA"/>
</dbReference>
<gene>
    <name evidence="3" type="ORF">QO011_000024</name>
</gene>
<keyword evidence="4" id="KW-1185">Reference proteome</keyword>
<accession>A0ABU0IYE4</accession>
<dbReference type="Gene3D" id="3.40.50.720">
    <property type="entry name" value="NAD(P)-binding Rossmann-like Domain"/>
    <property type="match status" value="1"/>
</dbReference>
<sequence length="257" mass="27198">MDALARFSLAGKTAAITGGARGIGYAVAELFAGAGADIALVDLSAETGAAAAERLAGSGQRTAFHQADLREPEAATRAVEAIEAAFGRIHILVNCVGINPNTDALDIPPQEWRDVMDVNVNAQFFAAQAFARHMVRQGGGSIVAIGSNSGFTVDKPQPQSHYNASKAAVHQMVKSLAVELAPRAIRVNAVAPGYTLTEMTKLGLSKREWVEVWEEMTPMRRFADPSEIAHAVLFLASDAASYVTGTILLVDGGYTCW</sequence>
<dbReference type="NCBIfam" id="NF005559">
    <property type="entry name" value="PRK07231.1"/>
    <property type="match status" value="1"/>
</dbReference>
<evidence type="ECO:0000256" key="1">
    <source>
        <dbReference type="ARBA" id="ARBA00006484"/>
    </source>
</evidence>
<keyword evidence="2" id="KW-0560">Oxidoreductase</keyword>
<dbReference type="PRINTS" id="PR00080">
    <property type="entry name" value="SDRFAMILY"/>
</dbReference>
<comment type="caution">
    <text evidence="3">The sequence shown here is derived from an EMBL/GenBank/DDBJ whole genome shotgun (WGS) entry which is preliminary data.</text>
</comment>
<evidence type="ECO:0000313" key="4">
    <source>
        <dbReference type="Proteomes" id="UP001242480"/>
    </source>
</evidence>
<name>A0ABU0IYE4_9HYPH</name>
<dbReference type="RefSeq" id="WP_307266135.1">
    <property type="nucleotide sequence ID" value="NZ_JAUSVX010000001.1"/>
</dbReference>
<evidence type="ECO:0000256" key="2">
    <source>
        <dbReference type="ARBA" id="ARBA00023002"/>
    </source>
</evidence>
<dbReference type="PROSITE" id="PS00061">
    <property type="entry name" value="ADH_SHORT"/>
    <property type="match status" value="1"/>
</dbReference>
<dbReference type="InterPro" id="IPR020904">
    <property type="entry name" value="Sc_DH/Rdtase_CS"/>
</dbReference>
<dbReference type="PANTHER" id="PTHR42760">
    <property type="entry name" value="SHORT-CHAIN DEHYDROGENASES/REDUCTASES FAMILY MEMBER"/>
    <property type="match status" value="1"/>
</dbReference>
<comment type="similarity">
    <text evidence="1">Belongs to the short-chain dehydrogenases/reductases (SDR) family.</text>
</comment>
<proteinExistence type="inferred from homology"/>
<protein>
    <submittedName>
        <fullName evidence="3">NAD(P)-dependent dehydrogenase (Short-subunit alcohol dehydrogenase family)</fullName>
    </submittedName>
</protein>
<dbReference type="InterPro" id="IPR036291">
    <property type="entry name" value="NAD(P)-bd_dom_sf"/>
</dbReference>
<organism evidence="3 4">
    <name type="scientific">Labrys wisconsinensis</name>
    <dbReference type="NCBI Taxonomy" id="425677"/>
    <lineage>
        <taxon>Bacteria</taxon>
        <taxon>Pseudomonadati</taxon>
        <taxon>Pseudomonadota</taxon>
        <taxon>Alphaproteobacteria</taxon>
        <taxon>Hyphomicrobiales</taxon>
        <taxon>Xanthobacteraceae</taxon>
        <taxon>Labrys</taxon>
    </lineage>
</organism>
<dbReference type="PANTHER" id="PTHR42760:SF115">
    <property type="entry name" value="3-OXOACYL-[ACYL-CARRIER-PROTEIN] REDUCTASE FABG"/>
    <property type="match status" value="1"/>
</dbReference>